<comment type="similarity">
    <text evidence="3">Belongs to the CoaE family.</text>
</comment>
<dbReference type="Pfam" id="PF01121">
    <property type="entry name" value="CoaE"/>
    <property type="match status" value="1"/>
</dbReference>
<evidence type="ECO:0000256" key="1">
    <source>
        <dbReference type="ARBA" id="ARBA00022741"/>
    </source>
</evidence>
<dbReference type="GO" id="GO:0004140">
    <property type="term" value="F:dephospho-CoA kinase activity"/>
    <property type="evidence" value="ECO:0007669"/>
    <property type="project" value="UniProtKB-UniRule"/>
</dbReference>
<evidence type="ECO:0000313" key="5">
    <source>
        <dbReference type="EMBL" id="KXK64741.1"/>
    </source>
</evidence>
<protein>
    <recommendedName>
        <fullName evidence="3 4">Dephospho-CoA kinase</fullName>
        <ecNumber evidence="3 4">2.7.1.24</ecNumber>
    </recommendedName>
    <alternativeName>
        <fullName evidence="3">Dephosphocoenzyme A kinase</fullName>
    </alternativeName>
</protein>
<keyword evidence="3" id="KW-0808">Transferase</keyword>
<dbReference type="HAMAP" id="MF_00376">
    <property type="entry name" value="Dephospho_CoA_kinase"/>
    <property type="match status" value="1"/>
</dbReference>
<keyword evidence="3" id="KW-0963">Cytoplasm</keyword>
<dbReference type="InterPro" id="IPR001977">
    <property type="entry name" value="Depp_CoAkinase"/>
</dbReference>
<dbReference type="OrthoDB" id="9812943at2"/>
<feature type="binding site" evidence="3">
    <location>
        <begin position="12"/>
        <end position="17"/>
    </location>
    <ligand>
        <name>ATP</name>
        <dbReference type="ChEBI" id="CHEBI:30616"/>
    </ligand>
</feature>
<comment type="caution">
    <text evidence="5">The sequence shown here is derived from an EMBL/GenBank/DDBJ whole genome shotgun (WGS) entry which is preliminary data.</text>
</comment>
<comment type="catalytic activity">
    <reaction evidence="3">
        <text>3'-dephospho-CoA + ATP = ADP + CoA + H(+)</text>
        <dbReference type="Rhea" id="RHEA:18245"/>
        <dbReference type="ChEBI" id="CHEBI:15378"/>
        <dbReference type="ChEBI" id="CHEBI:30616"/>
        <dbReference type="ChEBI" id="CHEBI:57287"/>
        <dbReference type="ChEBI" id="CHEBI:57328"/>
        <dbReference type="ChEBI" id="CHEBI:456216"/>
        <dbReference type="EC" id="2.7.1.24"/>
    </reaction>
</comment>
<dbReference type="CDD" id="cd02022">
    <property type="entry name" value="DPCK"/>
    <property type="match status" value="1"/>
</dbReference>
<reference evidence="5 6" key="1">
    <citation type="submission" date="2016-02" db="EMBL/GenBank/DDBJ databases">
        <authorList>
            <person name="Wen L."/>
            <person name="He K."/>
            <person name="Yang H."/>
        </authorList>
    </citation>
    <scope>NUCLEOTIDE SEQUENCE [LARGE SCALE GENOMIC DNA]</scope>
    <source>
        <strain evidence="5 6">DSM 22607</strain>
    </source>
</reference>
<dbReference type="NCBIfam" id="TIGR00152">
    <property type="entry name" value="dephospho-CoA kinase"/>
    <property type="match status" value="1"/>
</dbReference>
<dbReference type="EC" id="2.7.1.24" evidence="3 4"/>
<keyword evidence="3 5" id="KW-0418">Kinase</keyword>
<name>A0A136Q237_9FIRM</name>
<comment type="subcellular location">
    <subcellularLocation>
        <location evidence="3">Cytoplasm</location>
    </subcellularLocation>
</comment>
<dbReference type="GO" id="GO:0005737">
    <property type="term" value="C:cytoplasm"/>
    <property type="evidence" value="ECO:0007669"/>
    <property type="project" value="UniProtKB-SubCell"/>
</dbReference>
<evidence type="ECO:0000256" key="2">
    <source>
        <dbReference type="ARBA" id="ARBA00022840"/>
    </source>
</evidence>
<sequence length="196" mass="21573">MKRTIGLTGNSGAGKSTVAEYLAELGAEVIDADQISRDLCKPGQAGYLAVRKAFGPEFFRGDGTLDRQKLGAYVFADPAELVRLNSLLHPLVLKEVRRRKKESAKDTVVIDCALLVDTGLDRDTDEIWLVRAGKGQKLARIRSRDGIDEIHAENRLKSQAGEEELLARADVVLTNDGTLEQLRKQIGEYFYGKSGN</sequence>
<dbReference type="EMBL" id="LSZW01000063">
    <property type="protein sequence ID" value="KXK64741.1"/>
    <property type="molecule type" value="Genomic_DNA"/>
</dbReference>
<dbReference type="RefSeq" id="WP_066518128.1">
    <property type="nucleotide sequence ID" value="NZ_CABMOF010000001.1"/>
</dbReference>
<evidence type="ECO:0000256" key="3">
    <source>
        <dbReference type="HAMAP-Rule" id="MF_00376"/>
    </source>
</evidence>
<comment type="pathway">
    <text evidence="3">Cofactor biosynthesis; coenzyme A biosynthesis; CoA from (R)-pantothenate: step 5/5.</text>
</comment>
<proteinExistence type="inferred from homology"/>
<dbReference type="PROSITE" id="PS51219">
    <property type="entry name" value="DPCK"/>
    <property type="match status" value="1"/>
</dbReference>
<accession>A0A136Q237</accession>
<keyword evidence="2 3" id="KW-0067">ATP-binding</keyword>
<organism evidence="5 6">
    <name type="scientific">Christensenella minuta</name>
    <dbReference type="NCBI Taxonomy" id="626937"/>
    <lineage>
        <taxon>Bacteria</taxon>
        <taxon>Bacillati</taxon>
        <taxon>Bacillota</taxon>
        <taxon>Clostridia</taxon>
        <taxon>Christensenellales</taxon>
        <taxon>Christensenellaceae</taxon>
        <taxon>Christensenella</taxon>
    </lineage>
</organism>
<evidence type="ECO:0000256" key="4">
    <source>
        <dbReference type="NCBIfam" id="TIGR00152"/>
    </source>
</evidence>
<dbReference type="AlphaFoldDB" id="A0A136Q237"/>
<dbReference type="STRING" id="626937.HMPREF3293_01979"/>
<evidence type="ECO:0000313" key="6">
    <source>
        <dbReference type="Proteomes" id="UP000070366"/>
    </source>
</evidence>
<keyword evidence="1 3" id="KW-0547">Nucleotide-binding</keyword>
<dbReference type="PANTHER" id="PTHR10695:SF46">
    <property type="entry name" value="BIFUNCTIONAL COENZYME A SYNTHASE-RELATED"/>
    <property type="match status" value="1"/>
</dbReference>
<dbReference type="GO" id="GO:0005524">
    <property type="term" value="F:ATP binding"/>
    <property type="evidence" value="ECO:0007669"/>
    <property type="project" value="UniProtKB-UniRule"/>
</dbReference>
<keyword evidence="6" id="KW-1185">Reference proteome</keyword>
<dbReference type="InterPro" id="IPR027417">
    <property type="entry name" value="P-loop_NTPase"/>
</dbReference>
<dbReference type="GO" id="GO:0015937">
    <property type="term" value="P:coenzyme A biosynthetic process"/>
    <property type="evidence" value="ECO:0007669"/>
    <property type="project" value="UniProtKB-UniRule"/>
</dbReference>
<dbReference type="PANTHER" id="PTHR10695">
    <property type="entry name" value="DEPHOSPHO-COA KINASE-RELATED"/>
    <property type="match status" value="1"/>
</dbReference>
<gene>
    <name evidence="3" type="primary">coaE</name>
    <name evidence="5" type="ORF">HMPREF3293_01979</name>
</gene>
<dbReference type="KEGG" id="cmiu:B1H56_05345"/>
<keyword evidence="3" id="KW-0173">Coenzyme A biosynthesis</keyword>
<dbReference type="SUPFAM" id="SSF52540">
    <property type="entry name" value="P-loop containing nucleoside triphosphate hydrolases"/>
    <property type="match status" value="1"/>
</dbReference>
<dbReference type="Proteomes" id="UP000070366">
    <property type="component" value="Unassembled WGS sequence"/>
</dbReference>
<comment type="function">
    <text evidence="3">Catalyzes the phosphorylation of the 3'-hydroxyl group of dephosphocoenzyme A to form coenzyme A.</text>
</comment>
<dbReference type="UniPathway" id="UPA00241">
    <property type="reaction ID" value="UER00356"/>
</dbReference>
<dbReference type="Gene3D" id="3.40.50.300">
    <property type="entry name" value="P-loop containing nucleotide triphosphate hydrolases"/>
    <property type="match status" value="1"/>
</dbReference>